<organism evidence="2">
    <name type="scientific">viral metagenome</name>
    <dbReference type="NCBI Taxonomy" id="1070528"/>
    <lineage>
        <taxon>unclassified sequences</taxon>
        <taxon>metagenomes</taxon>
        <taxon>organismal metagenomes</taxon>
    </lineage>
</organism>
<protein>
    <submittedName>
        <fullName evidence="2">Uncharacterized protein</fullName>
    </submittedName>
</protein>
<feature type="transmembrane region" description="Helical" evidence="1">
    <location>
        <begin position="12"/>
        <end position="29"/>
    </location>
</feature>
<keyword evidence="1" id="KW-1133">Transmembrane helix</keyword>
<dbReference type="EMBL" id="MN740782">
    <property type="protein sequence ID" value="QHU11391.1"/>
    <property type="molecule type" value="Genomic_DNA"/>
</dbReference>
<proteinExistence type="predicted"/>
<accession>A0A6C0K2N2</accession>
<evidence type="ECO:0000256" key="1">
    <source>
        <dbReference type="SAM" id="Phobius"/>
    </source>
</evidence>
<reference evidence="2" key="1">
    <citation type="journal article" date="2020" name="Nature">
        <title>Giant virus diversity and host interactions through global metagenomics.</title>
        <authorList>
            <person name="Schulz F."/>
            <person name="Roux S."/>
            <person name="Paez-Espino D."/>
            <person name="Jungbluth S."/>
            <person name="Walsh D.A."/>
            <person name="Denef V.J."/>
            <person name="McMahon K.D."/>
            <person name="Konstantinidis K.T."/>
            <person name="Eloe-Fadrosh E.A."/>
            <person name="Kyrpides N.C."/>
            <person name="Woyke T."/>
        </authorList>
    </citation>
    <scope>NUCLEOTIDE SEQUENCE</scope>
    <source>
        <strain evidence="2">GVMAG-S-1101165-84</strain>
    </source>
</reference>
<dbReference type="AlphaFoldDB" id="A0A6C0K2N2"/>
<sequence length="92" mass="10244">MSNTVTFDGALQTLFIGGLAVILVMYSMVFEMEYDPKLITLYMYPGWRLLCAALVLAAMLWSPRVGILVALVVFFYLADMHTLLTPFASTAN</sequence>
<keyword evidence="1" id="KW-0812">Transmembrane</keyword>
<evidence type="ECO:0000313" key="2">
    <source>
        <dbReference type="EMBL" id="QHU11391.1"/>
    </source>
</evidence>
<keyword evidence="1" id="KW-0472">Membrane</keyword>
<feature type="transmembrane region" description="Helical" evidence="1">
    <location>
        <begin position="67"/>
        <end position="88"/>
    </location>
</feature>
<name>A0A6C0K2N2_9ZZZZ</name>
<feature type="transmembrane region" description="Helical" evidence="1">
    <location>
        <begin position="41"/>
        <end position="61"/>
    </location>
</feature>